<keyword evidence="3" id="KW-1185">Reference proteome</keyword>
<dbReference type="AlphaFoldDB" id="A0A0D0DH17"/>
<evidence type="ECO:0000313" key="3">
    <source>
        <dbReference type="Proteomes" id="UP000054538"/>
    </source>
</evidence>
<reference evidence="2 3" key="1">
    <citation type="submission" date="2014-04" db="EMBL/GenBank/DDBJ databases">
        <authorList>
            <consortium name="DOE Joint Genome Institute"/>
            <person name="Kuo A."/>
            <person name="Kohler A."/>
            <person name="Jargeat P."/>
            <person name="Nagy L.G."/>
            <person name="Floudas D."/>
            <person name="Copeland A."/>
            <person name="Barry K.W."/>
            <person name="Cichocki N."/>
            <person name="Veneault-Fourrey C."/>
            <person name="LaButti K."/>
            <person name="Lindquist E.A."/>
            <person name="Lipzen A."/>
            <person name="Lundell T."/>
            <person name="Morin E."/>
            <person name="Murat C."/>
            <person name="Sun H."/>
            <person name="Tunlid A."/>
            <person name="Henrissat B."/>
            <person name="Grigoriev I.V."/>
            <person name="Hibbett D.S."/>
            <person name="Martin F."/>
            <person name="Nordberg H.P."/>
            <person name="Cantor M.N."/>
            <person name="Hua S.X."/>
        </authorList>
    </citation>
    <scope>NUCLEOTIDE SEQUENCE [LARGE SCALE GENOMIC DNA]</scope>
    <source>
        <strain evidence="2 3">Ve08.2h10</strain>
    </source>
</reference>
<gene>
    <name evidence="2" type="ORF">PAXRUDRAFT_833399</name>
</gene>
<accession>A0A0D0DH17</accession>
<dbReference type="OrthoDB" id="2546621at2759"/>
<organism evidence="2 3">
    <name type="scientific">Paxillus rubicundulus Ve08.2h10</name>
    <dbReference type="NCBI Taxonomy" id="930991"/>
    <lineage>
        <taxon>Eukaryota</taxon>
        <taxon>Fungi</taxon>
        <taxon>Dikarya</taxon>
        <taxon>Basidiomycota</taxon>
        <taxon>Agaricomycotina</taxon>
        <taxon>Agaricomycetes</taxon>
        <taxon>Agaricomycetidae</taxon>
        <taxon>Boletales</taxon>
        <taxon>Paxilineae</taxon>
        <taxon>Paxillaceae</taxon>
        <taxon>Paxillus</taxon>
    </lineage>
</organism>
<sequence>MEVSDPLADVGPPRYAVESDDEDEYHPLSLKTVSHRPPHVNVEFRSICEVPSKRPLVVVSGEAGTNWARVANLGEQRVGICVNNLPVGRLFLPSWTDAIIVVSESETCTQLPLFAMNTYATAVIERLEPTIVAILDSYPIQGFISPRVISQDIPTIRYLSIGDKPVSDPGLEPFTPPNLLQSTTACLLNGLFLRSIGVDPSRDSATVVLLPSQKAPAPPSTLRQAGATAMFHETLWDIKTLQKAHRWLFKTIGEEVGELCTGSGIRPDKRVPVNRQTLGEVGEGGMYI</sequence>
<dbReference type="EMBL" id="KN825966">
    <property type="protein sequence ID" value="KIK80654.1"/>
    <property type="molecule type" value="Genomic_DNA"/>
</dbReference>
<protein>
    <submittedName>
        <fullName evidence="2">Unplaced genomic scaffold scaffold_1144, whole genome shotgun sequence</fullName>
    </submittedName>
</protein>
<evidence type="ECO:0000256" key="1">
    <source>
        <dbReference type="SAM" id="MobiDB-lite"/>
    </source>
</evidence>
<dbReference type="HOGENOM" id="CLU_963317_0_0_1"/>
<dbReference type="InParanoid" id="A0A0D0DH17"/>
<name>A0A0D0DH17_9AGAM</name>
<evidence type="ECO:0000313" key="2">
    <source>
        <dbReference type="EMBL" id="KIK80654.1"/>
    </source>
</evidence>
<feature type="region of interest" description="Disordered" evidence="1">
    <location>
        <begin position="1"/>
        <end position="22"/>
    </location>
</feature>
<proteinExistence type="predicted"/>
<reference evidence="3" key="2">
    <citation type="submission" date="2015-01" db="EMBL/GenBank/DDBJ databases">
        <title>Evolutionary Origins and Diversification of the Mycorrhizal Mutualists.</title>
        <authorList>
            <consortium name="DOE Joint Genome Institute"/>
            <consortium name="Mycorrhizal Genomics Consortium"/>
            <person name="Kohler A."/>
            <person name="Kuo A."/>
            <person name="Nagy L.G."/>
            <person name="Floudas D."/>
            <person name="Copeland A."/>
            <person name="Barry K.W."/>
            <person name="Cichocki N."/>
            <person name="Veneault-Fourrey C."/>
            <person name="LaButti K."/>
            <person name="Lindquist E.A."/>
            <person name="Lipzen A."/>
            <person name="Lundell T."/>
            <person name="Morin E."/>
            <person name="Murat C."/>
            <person name="Riley R."/>
            <person name="Ohm R."/>
            <person name="Sun H."/>
            <person name="Tunlid A."/>
            <person name="Henrissat B."/>
            <person name="Grigoriev I.V."/>
            <person name="Hibbett D.S."/>
            <person name="Martin F."/>
        </authorList>
    </citation>
    <scope>NUCLEOTIDE SEQUENCE [LARGE SCALE GENOMIC DNA]</scope>
    <source>
        <strain evidence="3">Ve08.2h10</strain>
    </source>
</reference>
<dbReference type="Proteomes" id="UP000054538">
    <property type="component" value="Unassembled WGS sequence"/>
</dbReference>
<dbReference type="STRING" id="930991.A0A0D0DH17"/>